<dbReference type="EMBL" id="JAVDSG010000001">
    <property type="protein sequence ID" value="MDR6593629.1"/>
    <property type="molecule type" value="Genomic_DNA"/>
</dbReference>
<dbReference type="Proteomes" id="UP001268819">
    <property type="component" value="Unassembled WGS sequence"/>
</dbReference>
<proteinExistence type="predicted"/>
<dbReference type="RefSeq" id="WP_310306501.1">
    <property type="nucleotide sequence ID" value="NZ_BAAAXB010000001.1"/>
</dbReference>
<gene>
    <name evidence="1" type="ORF">J2S66_002013</name>
</gene>
<evidence type="ECO:0000313" key="1">
    <source>
        <dbReference type="EMBL" id="MDR6593629.1"/>
    </source>
</evidence>
<organism evidence="1 2">
    <name type="scientific">Saccharothrix longispora</name>
    <dbReference type="NCBI Taxonomy" id="33920"/>
    <lineage>
        <taxon>Bacteria</taxon>
        <taxon>Bacillati</taxon>
        <taxon>Actinomycetota</taxon>
        <taxon>Actinomycetes</taxon>
        <taxon>Pseudonocardiales</taxon>
        <taxon>Pseudonocardiaceae</taxon>
        <taxon>Saccharothrix</taxon>
    </lineage>
</organism>
<reference evidence="1 2" key="1">
    <citation type="submission" date="2023-07" db="EMBL/GenBank/DDBJ databases">
        <title>Sequencing the genomes of 1000 actinobacteria strains.</title>
        <authorList>
            <person name="Klenk H.-P."/>
        </authorList>
    </citation>
    <scope>NUCLEOTIDE SEQUENCE [LARGE SCALE GENOMIC DNA]</scope>
    <source>
        <strain evidence="1 2">DSM 43749</strain>
    </source>
</reference>
<protein>
    <submittedName>
        <fullName evidence="1">Uncharacterized protein</fullName>
    </submittedName>
</protein>
<name>A0ABU1PSN3_9PSEU</name>
<accession>A0ABU1PSN3</accession>
<evidence type="ECO:0000313" key="2">
    <source>
        <dbReference type="Proteomes" id="UP001268819"/>
    </source>
</evidence>
<comment type="caution">
    <text evidence="1">The sequence shown here is derived from an EMBL/GenBank/DDBJ whole genome shotgun (WGS) entry which is preliminary data.</text>
</comment>
<keyword evidence="2" id="KW-1185">Reference proteome</keyword>
<sequence length="286" mass="30860">MEGQLLVLLGHRSDPVPQALTERLLGDGTQQPLTANAADDLLLLEAALRRESAGASERLDSAQRRITTARSAAQVDSVVLEQAVADHTQAVRHLEHARALVEGLREFVVGLDPPIGALRAAADGWCRSPDVPAQVVVFGDESTFLALDPRRAATTGLGVFVLDGVEEWGWAWRRDGDDDDLSPALQPDRCGQWVLGYLPSTLEIYAVLRGAGLPTRIWLLGRDFASDAAHALLDGLAPRMGQPNSLITAAGTIHSTSLWRSRDKTVPLSESMFRDVNVPACEGDPR</sequence>